<dbReference type="RefSeq" id="XP_002954614.1">
    <property type="nucleotide sequence ID" value="XM_002954568.1"/>
</dbReference>
<dbReference type="Proteomes" id="UP000001058">
    <property type="component" value="Unassembled WGS sequence"/>
</dbReference>
<evidence type="ECO:0000313" key="4">
    <source>
        <dbReference type="EMBL" id="EFJ44255.1"/>
    </source>
</evidence>
<accession>D8U7L3</accession>
<evidence type="ECO:0000256" key="1">
    <source>
        <dbReference type="ARBA" id="ARBA00023002"/>
    </source>
</evidence>
<dbReference type="eggNOG" id="ENOG502QWD7">
    <property type="taxonomic scope" value="Eukaryota"/>
</dbReference>
<gene>
    <name evidence="4" type="ORF">VOLCADRAFT_95487</name>
</gene>
<dbReference type="InterPro" id="IPR003819">
    <property type="entry name" value="TauD/TfdA-like"/>
</dbReference>
<evidence type="ECO:0000313" key="5">
    <source>
        <dbReference type="Proteomes" id="UP000001058"/>
    </source>
</evidence>
<dbReference type="OrthoDB" id="272271at2759"/>
<dbReference type="AlphaFoldDB" id="D8U7L3"/>
<dbReference type="Gene3D" id="3.60.130.10">
    <property type="entry name" value="Clavaminate synthase-like"/>
    <property type="match status" value="1"/>
</dbReference>
<keyword evidence="2" id="KW-0045">Antibiotic biosynthesis</keyword>
<proteinExistence type="predicted"/>
<organism evidence="5">
    <name type="scientific">Volvox carteri f. nagariensis</name>
    <dbReference type="NCBI Taxonomy" id="3068"/>
    <lineage>
        <taxon>Eukaryota</taxon>
        <taxon>Viridiplantae</taxon>
        <taxon>Chlorophyta</taxon>
        <taxon>core chlorophytes</taxon>
        <taxon>Chlorophyceae</taxon>
        <taxon>CS clade</taxon>
        <taxon>Chlamydomonadales</taxon>
        <taxon>Volvocaceae</taxon>
        <taxon>Volvox</taxon>
    </lineage>
</organism>
<keyword evidence="5" id="KW-1185">Reference proteome</keyword>
<dbReference type="EMBL" id="GL378365">
    <property type="protein sequence ID" value="EFJ44255.1"/>
    <property type="molecule type" value="Genomic_DNA"/>
</dbReference>
<sequence length="369" mass="40779">MAGTTTKLPTCRQGSVVPYTIIEGPDAWTASDFPSLENHMLHLDATHVAELDGAVEAVLASGKRLQDIALSDFALPTLSGPLFEAGREAQFGRGWALLRGVPVWRYSRQQQLAAYWLLGLHWGRAVPQNAGGHLVGHIKDVGHDPGDPITRLYRSNAAQPWHNDGPADLVALLCLSNAEEGGDSGWSSSISVHNEILRRVPHLMPVLTGPWFFDRKAEIPEGKKPFFEIPVFNYHKGYLSVNYSDNYYLLSQRHPEVPKLQPEHYEAMRLFNELASGPELSLRMVLRPGDVQLLSNHTCLHYRGAFRDSPTHTRHLLRLWLAPPDDRPLPECYAEIMAGSVVPGKRGGIIIQGASPHIPEAAEGEGEGE</sequence>
<evidence type="ECO:0000259" key="3">
    <source>
        <dbReference type="Pfam" id="PF02668"/>
    </source>
</evidence>
<dbReference type="PANTHER" id="PTHR10696">
    <property type="entry name" value="GAMMA-BUTYROBETAINE HYDROXYLASE-RELATED"/>
    <property type="match status" value="1"/>
</dbReference>
<protein>
    <recommendedName>
        <fullName evidence="3">TauD/TfdA-like domain-containing protein</fullName>
    </recommendedName>
</protein>
<dbReference type="KEGG" id="vcn:VOLCADRAFT_95487"/>
<dbReference type="GO" id="GO:0017000">
    <property type="term" value="P:antibiotic biosynthetic process"/>
    <property type="evidence" value="ECO:0007669"/>
    <property type="project" value="UniProtKB-KW"/>
</dbReference>
<feature type="domain" description="TauD/TfdA-like" evidence="3">
    <location>
        <begin position="68"/>
        <end position="320"/>
    </location>
</feature>
<dbReference type="GeneID" id="9626160"/>
<dbReference type="InterPro" id="IPR042098">
    <property type="entry name" value="TauD-like_sf"/>
</dbReference>
<evidence type="ECO:0000256" key="2">
    <source>
        <dbReference type="ARBA" id="ARBA00023194"/>
    </source>
</evidence>
<dbReference type="SUPFAM" id="SSF51197">
    <property type="entry name" value="Clavaminate synthase-like"/>
    <property type="match status" value="1"/>
</dbReference>
<name>D8U7L3_VOLCA</name>
<dbReference type="STRING" id="3068.D8U7L3"/>
<dbReference type="InterPro" id="IPR050411">
    <property type="entry name" value="AlphaKG_dependent_hydroxylases"/>
</dbReference>
<reference evidence="4 5" key="1">
    <citation type="journal article" date="2010" name="Science">
        <title>Genomic analysis of organismal complexity in the multicellular green alga Volvox carteri.</title>
        <authorList>
            <person name="Prochnik S.E."/>
            <person name="Umen J."/>
            <person name="Nedelcu A.M."/>
            <person name="Hallmann A."/>
            <person name="Miller S.M."/>
            <person name="Nishii I."/>
            <person name="Ferris P."/>
            <person name="Kuo A."/>
            <person name="Mitros T."/>
            <person name="Fritz-Laylin L.K."/>
            <person name="Hellsten U."/>
            <person name="Chapman J."/>
            <person name="Simakov O."/>
            <person name="Rensing S.A."/>
            <person name="Terry A."/>
            <person name="Pangilinan J."/>
            <person name="Kapitonov V."/>
            <person name="Jurka J."/>
            <person name="Salamov A."/>
            <person name="Shapiro H."/>
            <person name="Schmutz J."/>
            <person name="Grimwood J."/>
            <person name="Lindquist E."/>
            <person name="Lucas S."/>
            <person name="Grigoriev I.V."/>
            <person name="Schmitt R."/>
            <person name="Kirk D."/>
            <person name="Rokhsar D.S."/>
        </authorList>
    </citation>
    <scope>NUCLEOTIDE SEQUENCE [LARGE SCALE GENOMIC DNA]</scope>
    <source>
        <strain evidence="5">f. Nagariensis / Eve</strain>
    </source>
</reference>
<dbReference type="GO" id="GO:0016491">
    <property type="term" value="F:oxidoreductase activity"/>
    <property type="evidence" value="ECO:0007669"/>
    <property type="project" value="UniProtKB-KW"/>
</dbReference>
<dbReference type="InParanoid" id="D8U7L3"/>
<dbReference type="Pfam" id="PF02668">
    <property type="entry name" value="TauD"/>
    <property type="match status" value="1"/>
</dbReference>
<keyword evidence="1" id="KW-0560">Oxidoreductase</keyword>
<dbReference type="PANTHER" id="PTHR10696:SF56">
    <property type="entry name" value="TAUD_TFDA-LIKE DOMAIN-CONTAINING PROTEIN"/>
    <property type="match status" value="1"/>
</dbReference>